<organism evidence="1">
    <name type="scientific">Arundo donax</name>
    <name type="common">Giant reed</name>
    <name type="synonym">Donax arundinaceus</name>
    <dbReference type="NCBI Taxonomy" id="35708"/>
    <lineage>
        <taxon>Eukaryota</taxon>
        <taxon>Viridiplantae</taxon>
        <taxon>Streptophyta</taxon>
        <taxon>Embryophyta</taxon>
        <taxon>Tracheophyta</taxon>
        <taxon>Spermatophyta</taxon>
        <taxon>Magnoliopsida</taxon>
        <taxon>Liliopsida</taxon>
        <taxon>Poales</taxon>
        <taxon>Poaceae</taxon>
        <taxon>PACMAD clade</taxon>
        <taxon>Arundinoideae</taxon>
        <taxon>Arundineae</taxon>
        <taxon>Arundo</taxon>
    </lineage>
</organism>
<sequence>MQKSASDLPHLIFEQLNVAGN</sequence>
<name>A0A0A9HNK8_ARUDO</name>
<accession>A0A0A9HNK8</accession>
<dbReference type="EMBL" id="GBRH01160467">
    <property type="protein sequence ID" value="JAE37429.1"/>
    <property type="molecule type" value="Transcribed_RNA"/>
</dbReference>
<evidence type="ECO:0000313" key="1">
    <source>
        <dbReference type="EMBL" id="JAE37429.1"/>
    </source>
</evidence>
<dbReference type="AlphaFoldDB" id="A0A0A9HNK8"/>
<proteinExistence type="predicted"/>
<reference evidence="1" key="2">
    <citation type="journal article" date="2015" name="Data Brief">
        <title>Shoot transcriptome of the giant reed, Arundo donax.</title>
        <authorList>
            <person name="Barrero R.A."/>
            <person name="Guerrero F.D."/>
            <person name="Moolhuijzen P."/>
            <person name="Goolsby J.A."/>
            <person name="Tidwell J."/>
            <person name="Bellgard S.E."/>
            <person name="Bellgard M.I."/>
        </authorList>
    </citation>
    <scope>NUCLEOTIDE SEQUENCE</scope>
    <source>
        <tissue evidence="1">Shoot tissue taken approximately 20 cm above the soil surface</tissue>
    </source>
</reference>
<protein>
    <submittedName>
        <fullName evidence="1">Uncharacterized protein</fullName>
    </submittedName>
</protein>
<reference evidence="1" key="1">
    <citation type="submission" date="2014-09" db="EMBL/GenBank/DDBJ databases">
        <authorList>
            <person name="Magalhaes I.L.F."/>
            <person name="Oliveira U."/>
            <person name="Santos F.R."/>
            <person name="Vidigal T.H.D.A."/>
            <person name="Brescovit A.D."/>
            <person name="Santos A.J."/>
        </authorList>
    </citation>
    <scope>NUCLEOTIDE SEQUENCE</scope>
    <source>
        <tissue evidence="1">Shoot tissue taken approximately 20 cm above the soil surface</tissue>
    </source>
</reference>